<comment type="subcellular location">
    <subcellularLocation>
        <location evidence="1 14">Cell outer membrane</location>
        <topology evidence="1 14">Multi-pass membrane protein</topology>
    </subcellularLocation>
</comment>
<dbReference type="EMBL" id="JXQW01000118">
    <property type="protein sequence ID" value="KIP88638.1"/>
    <property type="molecule type" value="Genomic_DNA"/>
</dbReference>
<accession>A0A0D0IZZ7</accession>
<feature type="domain" description="Secretin/TonB short N-terminal" evidence="17">
    <location>
        <begin position="49"/>
        <end position="99"/>
    </location>
</feature>
<dbReference type="GO" id="GO:0038023">
    <property type="term" value="F:signaling receptor activity"/>
    <property type="evidence" value="ECO:0007669"/>
    <property type="project" value="InterPro"/>
</dbReference>
<evidence type="ECO:0000256" key="11">
    <source>
        <dbReference type="ARBA" id="ARBA00023136"/>
    </source>
</evidence>
<keyword evidence="6 14" id="KW-0812">Transmembrane</keyword>
<keyword evidence="4 14" id="KW-1134">Transmembrane beta strand</keyword>
<evidence type="ECO:0000256" key="13">
    <source>
        <dbReference type="ARBA" id="ARBA00023237"/>
    </source>
</evidence>
<dbReference type="InterPro" id="IPR012910">
    <property type="entry name" value="Plug_dom"/>
</dbReference>
<dbReference type="CDD" id="cd01347">
    <property type="entry name" value="ligand_gated_channel"/>
    <property type="match status" value="1"/>
</dbReference>
<keyword evidence="12 18" id="KW-0675">Receptor</keyword>
<dbReference type="InterPro" id="IPR037066">
    <property type="entry name" value="Plug_dom_sf"/>
</dbReference>
<dbReference type="NCBIfam" id="TIGR01783">
    <property type="entry name" value="TonB-siderophor"/>
    <property type="match status" value="1"/>
</dbReference>
<dbReference type="SUPFAM" id="SSF56935">
    <property type="entry name" value="Porins"/>
    <property type="match status" value="1"/>
</dbReference>
<protein>
    <submittedName>
        <fullName evidence="18">TonB-dependent receptor</fullName>
    </submittedName>
</protein>
<name>A0A0D0IZZ7_9PSED</name>
<dbReference type="OrthoDB" id="8663017at2"/>
<dbReference type="InterPro" id="IPR011662">
    <property type="entry name" value="Secretin/TonB_short_N"/>
</dbReference>
<dbReference type="RefSeq" id="WP_042556546.1">
    <property type="nucleotide sequence ID" value="NZ_JXQW01000118.1"/>
</dbReference>
<keyword evidence="3 14" id="KW-0813">Transport</keyword>
<evidence type="ECO:0000256" key="12">
    <source>
        <dbReference type="ARBA" id="ARBA00023170"/>
    </source>
</evidence>
<dbReference type="PROSITE" id="PS01156">
    <property type="entry name" value="TONB_DEPENDENT_REC_2"/>
    <property type="match status" value="1"/>
</dbReference>
<sequence length="800" mass="86960">MRHSFALRNLLAVASFALVAPVLAVPVDLNLPAQPLSLSLRQLGEAAGLSIAADSSLTGHLHAPAVSGTLEPTVALQQLLDGSGLTYQRAGNTLIITRQSDTGASLELGATSITGAGLGDTTDGTGSYTTGSTSTATKMPLTIRETPQSISVMSRQRMDDQNLTQLTDAVRQTPGLSVNQSGNMGSDSSAIYSRGFQVQNYQIDGEPLLNSNYNSVFQTNDLALYDRVEVIRGATGLTNGIGTPGATINLVRKRPTSEWKSSIGLQAGSWDNNAIELDSGGPLNESGSVRGRMVAVYRDAGSYIDRLQERHKVLYGIVEADLTPDTLLTIGADAQQHDANNHARGGLPLYFSDGSRTDWSRSASAASTWAYSERHFASGFASLDQQLNDDWKAKLTLSRGRYAFDEVLGYAGARVYPNRETGSGGMLYGGRWGAKPVQDSLDMHLRGSFELLGQQHDLVIGHSRQQTRYKADNYDLWRFAGWSSDIPSYYGWDGKTPAEPNIPVNGRMNYNEKQQATYASTRLRATDKLSVFLGGRVTDWENVQKTDNYGGVDDETTRRTETGVFTPFAGIVYELDDTWSAYASYTSIFKPQSNRLLDGSFIDPLEGVGYELGIKAGFFEDRLNFSTAIYQIEQDNLAVSIPGEFAPNGDQAYRAESGTKTRGFEVELSGELMPDWQLTAGYSRNIVQDSNGRALNTEIPQNTAKLFTSYLLDNLGNGLTVGGGVNWQNAIYSDAMGPNSVRFTQGSYAIVDLMARYPITEQLSATLNLNNLLDKAYYTSTSSAYYGTPRNATLGLRLTF</sequence>
<dbReference type="SMART" id="SM00965">
    <property type="entry name" value="STN"/>
    <property type="match status" value="1"/>
</dbReference>
<dbReference type="AlphaFoldDB" id="A0A0D0IZZ7"/>
<evidence type="ECO:0000256" key="7">
    <source>
        <dbReference type="ARBA" id="ARBA00022729"/>
    </source>
</evidence>
<organism evidence="18 19">
    <name type="scientific">Pseudomonas fulva</name>
    <dbReference type="NCBI Taxonomy" id="47880"/>
    <lineage>
        <taxon>Bacteria</taxon>
        <taxon>Pseudomonadati</taxon>
        <taxon>Pseudomonadota</taxon>
        <taxon>Gammaproteobacteria</taxon>
        <taxon>Pseudomonadales</taxon>
        <taxon>Pseudomonadaceae</taxon>
        <taxon>Pseudomonas</taxon>
    </lineage>
</organism>
<evidence type="ECO:0000256" key="10">
    <source>
        <dbReference type="ARBA" id="ARBA00023077"/>
    </source>
</evidence>
<proteinExistence type="inferred from homology"/>
<keyword evidence="10 16" id="KW-0798">TonB box</keyword>
<keyword evidence="13 14" id="KW-0998">Cell outer membrane</keyword>
<dbReference type="FunFam" id="2.170.130.10:FF:000010">
    <property type="entry name" value="Ferripyoverdine receptor"/>
    <property type="match status" value="1"/>
</dbReference>
<dbReference type="InterPro" id="IPR039426">
    <property type="entry name" value="TonB-dep_rcpt-like"/>
</dbReference>
<evidence type="ECO:0000256" key="4">
    <source>
        <dbReference type="ARBA" id="ARBA00022452"/>
    </source>
</evidence>
<dbReference type="GO" id="GO:0009279">
    <property type="term" value="C:cell outer membrane"/>
    <property type="evidence" value="ECO:0007669"/>
    <property type="project" value="UniProtKB-SubCell"/>
</dbReference>
<feature type="short sequence motif" description="TonB C-terminal box" evidence="15">
    <location>
        <begin position="783"/>
        <end position="800"/>
    </location>
</feature>
<gene>
    <name evidence="18" type="ORF">RU08_24725</name>
</gene>
<evidence type="ECO:0000313" key="18">
    <source>
        <dbReference type="EMBL" id="KIP88638.1"/>
    </source>
</evidence>
<comment type="caution">
    <text evidence="18">The sequence shown here is derived from an EMBL/GenBank/DDBJ whole genome shotgun (WGS) entry which is preliminary data.</text>
</comment>
<dbReference type="GO" id="GO:0015344">
    <property type="term" value="F:siderophore uptake transmembrane transporter activity"/>
    <property type="evidence" value="ECO:0007669"/>
    <property type="project" value="TreeGrafter"/>
</dbReference>
<dbReference type="Pfam" id="PF07715">
    <property type="entry name" value="Plug"/>
    <property type="match status" value="1"/>
</dbReference>
<comment type="similarity">
    <text evidence="2 14 16">Belongs to the TonB-dependent receptor family.</text>
</comment>
<dbReference type="InterPro" id="IPR036942">
    <property type="entry name" value="Beta-barrel_TonB_sf"/>
</dbReference>
<keyword evidence="7" id="KW-0732">Signal</keyword>
<evidence type="ECO:0000256" key="6">
    <source>
        <dbReference type="ARBA" id="ARBA00022692"/>
    </source>
</evidence>
<keyword evidence="5" id="KW-0410">Iron transport</keyword>
<reference evidence="18 19" key="1">
    <citation type="submission" date="2014-12" db="EMBL/GenBank/DDBJ databases">
        <title>16Stimator: statistical estimation of ribosomal gene copy numbers from draft genome assemblies.</title>
        <authorList>
            <person name="Perisin M.A."/>
            <person name="Vetter M."/>
            <person name="Gilbert J.A."/>
            <person name="Bergelson J."/>
        </authorList>
    </citation>
    <scope>NUCLEOTIDE SEQUENCE [LARGE SCALE GENOMIC DNA]</scope>
    <source>
        <strain evidence="18 19">MEJ086</strain>
    </source>
</reference>
<dbReference type="Gene3D" id="3.55.50.30">
    <property type="match status" value="1"/>
</dbReference>
<dbReference type="GO" id="GO:0015891">
    <property type="term" value="P:siderophore transport"/>
    <property type="evidence" value="ECO:0007669"/>
    <property type="project" value="InterPro"/>
</dbReference>
<dbReference type="InterPro" id="IPR000531">
    <property type="entry name" value="Beta-barrel_TonB"/>
</dbReference>
<dbReference type="Gene3D" id="2.40.170.20">
    <property type="entry name" value="TonB-dependent receptor, beta-barrel domain"/>
    <property type="match status" value="1"/>
</dbReference>
<dbReference type="Pfam" id="PF00593">
    <property type="entry name" value="TonB_dep_Rec_b-barrel"/>
    <property type="match status" value="1"/>
</dbReference>
<evidence type="ECO:0000256" key="15">
    <source>
        <dbReference type="PROSITE-ProRule" id="PRU10144"/>
    </source>
</evidence>
<evidence type="ECO:0000259" key="17">
    <source>
        <dbReference type="SMART" id="SM00965"/>
    </source>
</evidence>
<evidence type="ECO:0000256" key="14">
    <source>
        <dbReference type="PROSITE-ProRule" id="PRU01360"/>
    </source>
</evidence>
<keyword evidence="8" id="KW-0408">Iron</keyword>
<evidence type="ECO:0000256" key="8">
    <source>
        <dbReference type="ARBA" id="ARBA00023004"/>
    </source>
</evidence>
<evidence type="ECO:0000256" key="9">
    <source>
        <dbReference type="ARBA" id="ARBA00023065"/>
    </source>
</evidence>
<dbReference type="InterPro" id="IPR010105">
    <property type="entry name" value="TonB_sidphr_rcpt"/>
</dbReference>
<dbReference type="Pfam" id="PF07660">
    <property type="entry name" value="STN"/>
    <property type="match status" value="1"/>
</dbReference>
<keyword evidence="9" id="KW-0406">Ion transport</keyword>
<dbReference type="PROSITE" id="PS52016">
    <property type="entry name" value="TONB_DEPENDENT_REC_3"/>
    <property type="match status" value="1"/>
</dbReference>
<dbReference type="Proteomes" id="UP000032068">
    <property type="component" value="Unassembled WGS sequence"/>
</dbReference>
<evidence type="ECO:0000256" key="16">
    <source>
        <dbReference type="RuleBase" id="RU003357"/>
    </source>
</evidence>
<evidence type="ECO:0000256" key="2">
    <source>
        <dbReference type="ARBA" id="ARBA00009810"/>
    </source>
</evidence>
<dbReference type="PANTHER" id="PTHR32552">
    <property type="entry name" value="FERRICHROME IRON RECEPTOR-RELATED"/>
    <property type="match status" value="1"/>
</dbReference>
<evidence type="ECO:0000256" key="3">
    <source>
        <dbReference type="ARBA" id="ARBA00022448"/>
    </source>
</evidence>
<evidence type="ECO:0000256" key="5">
    <source>
        <dbReference type="ARBA" id="ARBA00022496"/>
    </source>
</evidence>
<evidence type="ECO:0000313" key="19">
    <source>
        <dbReference type="Proteomes" id="UP000032068"/>
    </source>
</evidence>
<dbReference type="InterPro" id="IPR010917">
    <property type="entry name" value="TonB_rcpt_CS"/>
</dbReference>
<keyword evidence="11 14" id="KW-0472">Membrane</keyword>
<evidence type="ECO:0000256" key="1">
    <source>
        <dbReference type="ARBA" id="ARBA00004571"/>
    </source>
</evidence>
<dbReference type="Gene3D" id="2.170.130.10">
    <property type="entry name" value="TonB-dependent receptor, plug domain"/>
    <property type="match status" value="1"/>
</dbReference>
<dbReference type="PANTHER" id="PTHR32552:SF74">
    <property type="entry name" value="HYDROXAMATE SIDEROPHORE RECEPTOR FHUE"/>
    <property type="match status" value="1"/>
</dbReference>